<reference evidence="10" key="1">
    <citation type="journal article" date="2019" name="Int. J. Syst. Evol. Microbiol.">
        <title>The Global Catalogue of Microorganisms (GCM) 10K type strain sequencing project: providing services to taxonomists for standard genome sequencing and annotation.</title>
        <authorList>
            <consortium name="The Broad Institute Genomics Platform"/>
            <consortium name="The Broad Institute Genome Sequencing Center for Infectious Disease"/>
            <person name="Wu L."/>
            <person name="Ma J."/>
        </authorList>
    </citation>
    <scope>NUCLEOTIDE SEQUENCE [LARGE SCALE GENOMIC DNA]</scope>
    <source>
        <strain evidence="10">TISTR 1511</strain>
    </source>
</reference>
<evidence type="ECO:0000256" key="4">
    <source>
        <dbReference type="ARBA" id="ARBA00022705"/>
    </source>
</evidence>
<dbReference type="NCBIfam" id="TIGR01128">
    <property type="entry name" value="holA"/>
    <property type="match status" value="1"/>
</dbReference>
<accession>A0ABW5RK30</accession>
<gene>
    <name evidence="9" type="primary">holA</name>
    <name evidence="9" type="ORF">ACFSUQ_09130</name>
</gene>
<comment type="caution">
    <text evidence="9">The sequence shown here is derived from an EMBL/GenBank/DDBJ whole genome shotgun (WGS) entry which is preliminary data.</text>
</comment>
<dbReference type="EC" id="2.7.7.7" evidence="1"/>
<dbReference type="EMBL" id="JBHUNF010000009">
    <property type="protein sequence ID" value="MFD2675452.1"/>
    <property type="molecule type" value="Genomic_DNA"/>
</dbReference>
<evidence type="ECO:0000256" key="3">
    <source>
        <dbReference type="ARBA" id="ARBA00022695"/>
    </source>
</evidence>
<dbReference type="InterPro" id="IPR027417">
    <property type="entry name" value="P-loop_NTPase"/>
</dbReference>
<evidence type="ECO:0000256" key="2">
    <source>
        <dbReference type="ARBA" id="ARBA00022679"/>
    </source>
</evidence>
<dbReference type="Pfam" id="PF21694">
    <property type="entry name" value="DNA_pol3_delta_C"/>
    <property type="match status" value="1"/>
</dbReference>
<dbReference type="SUPFAM" id="SSF48019">
    <property type="entry name" value="post-AAA+ oligomerization domain-like"/>
    <property type="match status" value="1"/>
</dbReference>
<feature type="domain" description="DNA polymerase III delta subunit-like C-terminal" evidence="8">
    <location>
        <begin position="219"/>
        <end position="332"/>
    </location>
</feature>
<organism evidence="9 10">
    <name type="scientific">Gulosibacter bifidus</name>
    <dbReference type="NCBI Taxonomy" id="272239"/>
    <lineage>
        <taxon>Bacteria</taxon>
        <taxon>Bacillati</taxon>
        <taxon>Actinomycetota</taxon>
        <taxon>Actinomycetes</taxon>
        <taxon>Micrococcales</taxon>
        <taxon>Microbacteriaceae</taxon>
        <taxon>Gulosibacter</taxon>
    </lineage>
</organism>
<sequence length="339" mass="37158">MATAKKPAKRSSKVKLQQVSWLEIRPAPVALLSGAEDFFADEAVSNLRAILRAEDPAIEVHEIDAKHHEPGEFTTVVSPSLFMEPRLVIVQNVHETSESLLNEIIDYLSAPIDGTHIVLRHRTGVRGKKLLDAVRALPEAIEVACTPLKANELDGFVRQLVRYERRSIQPQAVHALIAAFNTDLAELAAAVRQLMNVSTEPEITPELVDRYYGGRVETTGFKIADAAIAGRLPDALRLLRAGFETGLNPVPIVSAIAMKLRMMAKVSGLAGSDAQLAGTVGAAPWQVGQARRELRGWTDRELAIAIQLTAETDHMVKGLSRDPEFAAERLVRKVALRER</sequence>
<evidence type="ECO:0000256" key="6">
    <source>
        <dbReference type="ARBA" id="ARBA00034754"/>
    </source>
</evidence>
<dbReference type="InterPro" id="IPR008921">
    <property type="entry name" value="DNA_pol3_clamp-load_cplx_C"/>
</dbReference>
<dbReference type="GO" id="GO:0003887">
    <property type="term" value="F:DNA-directed DNA polymerase activity"/>
    <property type="evidence" value="ECO:0007669"/>
    <property type="project" value="UniProtKB-EC"/>
</dbReference>
<dbReference type="SUPFAM" id="SSF52540">
    <property type="entry name" value="P-loop containing nucleoside triphosphate hydrolases"/>
    <property type="match status" value="1"/>
</dbReference>
<keyword evidence="5" id="KW-0239">DNA-directed DNA polymerase</keyword>
<dbReference type="InterPro" id="IPR005790">
    <property type="entry name" value="DNA_polIII_delta"/>
</dbReference>
<keyword evidence="3 9" id="KW-0548">Nucleotidyltransferase</keyword>
<dbReference type="RefSeq" id="WP_066058247.1">
    <property type="nucleotide sequence ID" value="NZ_JBHUNF010000009.1"/>
</dbReference>
<dbReference type="Gene3D" id="1.20.272.10">
    <property type="match status" value="1"/>
</dbReference>
<evidence type="ECO:0000313" key="10">
    <source>
        <dbReference type="Proteomes" id="UP001597453"/>
    </source>
</evidence>
<keyword evidence="4" id="KW-0235">DNA replication</keyword>
<dbReference type="Proteomes" id="UP001597453">
    <property type="component" value="Unassembled WGS sequence"/>
</dbReference>
<dbReference type="PANTHER" id="PTHR34388:SF1">
    <property type="entry name" value="DNA POLYMERASE III SUBUNIT DELTA"/>
    <property type="match status" value="1"/>
</dbReference>
<evidence type="ECO:0000256" key="5">
    <source>
        <dbReference type="ARBA" id="ARBA00022932"/>
    </source>
</evidence>
<protein>
    <recommendedName>
        <fullName evidence="1">DNA-directed DNA polymerase</fullName>
        <ecNumber evidence="1">2.7.7.7</ecNumber>
    </recommendedName>
</protein>
<evidence type="ECO:0000313" key="9">
    <source>
        <dbReference type="EMBL" id="MFD2675452.1"/>
    </source>
</evidence>
<keyword evidence="2 9" id="KW-0808">Transferase</keyword>
<evidence type="ECO:0000259" key="8">
    <source>
        <dbReference type="Pfam" id="PF21694"/>
    </source>
</evidence>
<keyword evidence="10" id="KW-1185">Reference proteome</keyword>
<proteinExistence type="inferred from homology"/>
<dbReference type="InterPro" id="IPR048466">
    <property type="entry name" value="DNA_pol3_delta-like_C"/>
</dbReference>
<dbReference type="Gene3D" id="3.40.50.300">
    <property type="entry name" value="P-loop containing nucleotide triphosphate hydrolases"/>
    <property type="match status" value="1"/>
</dbReference>
<comment type="catalytic activity">
    <reaction evidence="7">
        <text>DNA(n) + a 2'-deoxyribonucleoside 5'-triphosphate = DNA(n+1) + diphosphate</text>
        <dbReference type="Rhea" id="RHEA:22508"/>
        <dbReference type="Rhea" id="RHEA-COMP:17339"/>
        <dbReference type="Rhea" id="RHEA-COMP:17340"/>
        <dbReference type="ChEBI" id="CHEBI:33019"/>
        <dbReference type="ChEBI" id="CHEBI:61560"/>
        <dbReference type="ChEBI" id="CHEBI:173112"/>
        <dbReference type="EC" id="2.7.7.7"/>
    </reaction>
</comment>
<name>A0ABW5RK30_9MICO</name>
<evidence type="ECO:0000256" key="1">
    <source>
        <dbReference type="ARBA" id="ARBA00012417"/>
    </source>
</evidence>
<comment type="similarity">
    <text evidence="6">Belongs to the DNA polymerase HolA subunit family.</text>
</comment>
<dbReference type="PANTHER" id="PTHR34388">
    <property type="entry name" value="DNA POLYMERASE III SUBUNIT DELTA"/>
    <property type="match status" value="1"/>
</dbReference>
<evidence type="ECO:0000256" key="7">
    <source>
        <dbReference type="ARBA" id="ARBA00049244"/>
    </source>
</evidence>